<evidence type="ECO:0008006" key="3">
    <source>
        <dbReference type="Google" id="ProtNLM"/>
    </source>
</evidence>
<name>A0A365Y3K8_9BACT</name>
<accession>A0A365Y3K8</accession>
<evidence type="ECO:0000313" key="1">
    <source>
        <dbReference type="EMBL" id="RBL92465.1"/>
    </source>
</evidence>
<dbReference type="InterPro" id="IPR008969">
    <property type="entry name" value="CarboxyPept-like_regulatory"/>
</dbReference>
<protein>
    <recommendedName>
        <fullName evidence="3">SD-repeat containing protein B domain-containing protein</fullName>
    </recommendedName>
</protein>
<keyword evidence="2" id="KW-1185">Reference proteome</keyword>
<dbReference type="Proteomes" id="UP000253410">
    <property type="component" value="Unassembled WGS sequence"/>
</dbReference>
<dbReference type="SUPFAM" id="SSF49464">
    <property type="entry name" value="Carboxypeptidase regulatory domain-like"/>
    <property type="match status" value="1"/>
</dbReference>
<dbReference type="EMBL" id="QFFJ01000001">
    <property type="protein sequence ID" value="RBL92465.1"/>
    <property type="molecule type" value="Genomic_DNA"/>
</dbReference>
<sequence length="886" mass="99023">MAIISNHTAKSISYRPILYCAPFQQITSQQPEVVIAAGDSALLTATIYIPRGAAADKNYLITWKAISTDHTLMDSTTISLTPINRISLQVLEPDIYLLSGKNEADVSLKCSNTGNISQKVTITVTDPLQPQKELTLSTLTVNSFSDTILHFRIRIPGALMANTRNQLRITGKNSNNDIITTLPVTIYNVSNQRNYAADQSLDGNVTGPGHTAAIYSRMTGSDYHYLEALAGGQANLTETKTLRYQADARYFTRSQTWMLTNTFINYQSPACDLTAGSIFRSYEMMLSGRGAVAVLTPDTLFKFEAGYVNGNYNLVSSFTGNNNEFYTPYNAYFLHTATHFSDALNGNAQFIFQQNPQELKDDILGGGSLGWQSQDGKHQMEGGAYTSYSTTQEYEHDGKNARGYAGTFNYTYIGKRWQGVSINYYSTPFYAGTRKGVLNLDQKIIFTPGGGQPWYIHYSQFGANPRYISPVYKGYYENYSLRTLELGTTKALNEHWQLGLKPYYYEEHTEYNNGFSTISPNLQSIRISGDLRYQGQNGQLFWITADIGFNKGNTTAYTNFFAFRIYSGLTYKHFLLNAFIQHGPYLAGEMNQYLLPGKKYQLISISPGYSGRLFRNRLFFQVFDYITYQSSFERLYNNLSVNTTYRLSSRLTLEAGYNRIYGGLGEQINGIDIGIRKQFGSSKAALTTNGTLDIFFFEDNNSNYLFDPGEHPARNVMVRINQEVFVTGNEGRITFKNLPNGPAKISILSAGGYFASDSIISVNGKTQIQIPLHKIGVIQGHVMLEKESLSYSTDESVAAITITAKDPTGRIFVARTNENGIFTLYAPSNTYTITVDPQGLPEKYQYIEPPQQITLTTSTPVKIGLRIQVQKRPVKVKKFGSSTAKN</sequence>
<reference evidence="1 2" key="1">
    <citation type="submission" date="2018-05" db="EMBL/GenBank/DDBJ databases">
        <title>Chitinophaga sp. K3CV102501T nov., isolated from isolated from a monsoon evergreen broad-leaved forest soil.</title>
        <authorList>
            <person name="Lv Y."/>
        </authorList>
    </citation>
    <scope>NUCLEOTIDE SEQUENCE [LARGE SCALE GENOMIC DNA]</scope>
    <source>
        <strain evidence="1 2">GDMCC 1.1325</strain>
    </source>
</reference>
<dbReference type="SUPFAM" id="SSF117074">
    <property type="entry name" value="Hypothetical protein PA1324"/>
    <property type="match status" value="1"/>
</dbReference>
<proteinExistence type="predicted"/>
<evidence type="ECO:0000313" key="2">
    <source>
        <dbReference type="Proteomes" id="UP000253410"/>
    </source>
</evidence>
<gene>
    <name evidence="1" type="ORF">DF182_07750</name>
</gene>
<comment type="caution">
    <text evidence="1">The sequence shown here is derived from an EMBL/GenBank/DDBJ whole genome shotgun (WGS) entry which is preliminary data.</text>
</comment>
<organism evidence="1 2">
    <name type="scientific">Chitinophaga flava</name>
    <dbReference type="NCBI Taxonomy" id="2259036"/>
    <lineage>
        <taxon>Bacteria</taxon>
        <taxon>Pseudomonadati</taxon>
        <taxon>Bacteroidota</taxon>
        <taxon>Chitinophagia</taxon>
        <taxon>Chitinophagales</taxon>
        <taxon>Chitinophagaceae</taxon>
        <taxon>Chitinophaga</taxon>
    </lineage>
</organism>
<dbReference type="AlphaFoldDB" id="A0A365Y3K8"/>